<name>A0A6N6RKQ8_9FLAO</name>
<proteinExistence type="predicted"/>
<comment type="caution">
    <text evidence="1">The sequence shown here is derived from an EMBL/GenBank/DDBJ whole genome shotgun (WGS) entry which is preliminary data.</text>
</comment>
<gene>
    <name evidence="1" type="ORF">F8C67_10015</name>
</gene>
<dbReference type="RefSeq" id="WP_151667708.1">
    <property type="nucleotide sequence ID" value="NZ_WBVO01000008.1"/>
</dbReference>
<keyword evidence="2" id="KW-1185">Reference proteome</keyword>
<organism evidence="1 2">
    <name type="scientific">Phaeocystidibacter luteus</name>
    <dbReference type="NCBI Taxonomy" id="911197"/>
    <lineage>
        <taxon>Bacteria</taxon>
        <taxon>Pseudomonadati</taxon>
        <taxon>Bacteroidota</taxon>
        <taxon>Flavobacteriia</taxon>
        <taxon>Flavobacteriales</taxon>
        <taxon>Phaeocystidibacteraceae</taxon>
        <taxon>Phaeocystidibacter</taxon>
    </lineage>
</organism>
<protein>
    <recommendedName>
        <fullName evidence="3">Addiction module protein</fullName>
    </recommendedName>
</protein>
<reference evidence="1 2" key="1">
    <citation type="submission" date="2019-09" db="EMBL/GenBank/DDBJ databases">
        <title>Genomes of family Cryomorphaceae.</title>
        <authorList>
            <person name="Bowman J.P."/>
        </authorList>
    </citation>
    <scope>NUCLEOTIDE SEQUENCE [LARGE SCALE GENOMIC DNA]</scope>
    <source>
        <strain evidence="1 2">LMG 25704</strain>
    </source>
</reference>
<dbReference type="EMBL" id="WBVO01000008">
    <property type="protein sequence ID" value="KAB2808613.1"/>
    <property type="molecule type" value="Genomic_DNA"/>
</dbReference>
<dbReference type="AlphaFoldDB" id="A0A6N6RKQ8"/>
<evidence type="ECO:0008006" key="3">
    <source>
        <dbReference type="Google" id="ProtNLM"/>
    </source>
</evidence>
<accession>A0A6N6RKQ8</accession>
<sequence>MSTIELRKKLHEYVNSADERVLRIMTAVFESYTNSADEIVAYTVRDEPLTQDEYVNKVREADQSIDKGKFTDVDELEYEMEGW</sequence>
<dbReference type="Proteomes" id="UP000468650">
    <property type="component" value="Unassembled WGS sequence"/>
</dbReference>
<dbReference type="OrthoDB" id="1446355at2"/>
<evidence type="ECO:0000313" key="1">
    <source>
        <dbReference type="EMBL" id="KAB2808613.1"/>
    </source>
</evidence>
<evidence type="ECO:0000313" key="2">
    <source>
        <dbReference type="Proteomes" id="UP000468650"/>
    </source>
</evidence>